<dbReference type="InterPro" id="IPR052602">
    <property type="entry name" value="Growth_transcription_reg"/>
</dbReference>
<evidence type="ECO:0000259" key="6">
    <source>
        <dbReference type="Pfam" id="PF12325"/>
    </source>
</evidence>
<feature type="region of interest" description="Disordered" evidence="5">
    <location>
        <begin position="639"/>
        <end position="707"/>
    </location>
</feature>
<feature type="compositionally biased region" description="Polar residues" evidence="5">
    <location>
        <begin position="693"/>
        <end position="707"/>
    </location>
</feature>
<proteinExistence type="predicted"/>
<feature type="compositionally biased region" description="Basic and acidic residues" evidence="5">
    <location>
        <begin position="190"/>
        <end position="211"/>
    </location>
</feature>
<dbReference type="GO" id="GO:0005794">
    <property type="term" value="C:Golgi apparatus"/>
    <property type="evidence" value="ECO:0007669"/>
    <property type="project" value="UniProtKB-SubCell"/>
</dbReference>
<dbReference type="Pfam" id="PF12325">
    <property type="entry name" value="TMF_TATA_bd"/>
    <property type="match status" value="1"/>
</dbReference>
<feature type="compositionally biased region" description="Polar residues" evidence="5">
    <location>
        <begin position="212"/>
        <end position="222"/>
    </location>
</feature>
<name>A0A3A2ZQQ8_9EURO</name>
<evidence type="ECO:0000256" key="3">
    <source>
        <dbReference type="ARBA" id="ARBA00023054"/>
    </source>
</evidence>
<feature type="region of interest" description="Disordered" evidence="5">
    <location>
        <begin position="326"/>
        <end position="384"/>
    </location>
</feature>
<feature type="region of interest" description="Disordered" evidence="5">
    <location>
        <begin position="568"/>
        <end position="588"/>
    </location>
</feature>
<dbReference type="EMBL" id="MVGC01000407">
    <property type="protein sequence ID" value="RJE19431.1"/>
    <property type="molecule type" value="Genomic_DNA"/>
</dbReference>
<feature type="compositionally biased region" description="Basic and acidic residues" evidence="5">
    <location>
        <begin position="119"/>
        <end position="146"/>
    </location>
</feature>
<evidence type="ECO:0000313" key="8">
    <source>
        <dbReference type="Proteomes" id="UP000266188"/>
    </source>
</evidence>
<feature type="region of interest" description="Disordered" evidence="5">
    <location>
        <begin position="723"/>
        <end position="746"/>
    </location>
</feature>
<dbReference type="STRING" id="2070753.A0A3A2ZQQ8"/>
<dbReference type="GO" id="GO:0005783">
    <property type="term" value="C:endoplasmic reticulum"/>
    <property type="evidence" value="ECO:0007669"/>
    <property type="project" value="TreeGrafter"/>
</dbReference>
<feature type="compositionally biased region" description="Polar residues" evidence="5">
    <location>
        <begin position="159"/>
        <end position="188"/>
    </location>
</feature>
<evidence type="ECO:0000256" key="4">
    <source>
        <dbReference type="SAM" id="Coils"/>
    </source>
</evidence>
<protein>
    <submittedName>
        <fullName evidence="7">M protein repeat protein</fullName>
    </submittedName>
</protein>
<feature type="compositionally biased region" description="Low complexity" evidence="5">
    <location>
        <begin position="99"/>
        <end position="111"/>
    </location>
</feature>
<sequence>MAQNQQTSKPKWGVGSFFQQAVAGVESRLDLMLAEGDEGAPQPASLKAAQGGNLARQGASPARSSPGNISHSSSNAKKDDRLQQRLARAMAKQNSTAQSTPSRVSSPASSAGPTGEARASVDIEPGGRRSSDIEGRVKSPTPHDEASPAAASPRVSHDSGVSSRNSKEFITSDANDSATRTSIESNGYTGKEKENDVKLESDEVEGPRAKETAQTANENPSETAKGFDDQDPVIAQMQADHKAAESRWQEEMHGYIERIDALQSKLKYLAKDAAESAKKAAASAEPGTVERQLLEKDEKIALLLDEGQKLSKSEFDHRTVIKKLRQQLSENSKSQTEITKKQEKLERDLASSEARAKRAEAAEKRANESLSSQMKATRELEAVTSDRNMLSETVEELKAQLARAVARADSAEAKAQSDALEQEKRRATDLEEELSSVKIEREISEEKLRREISDLKESVEQEKERARMLETELKNEQSVLESKMEGLRSRAEEASSGVTGDAQAKLLRQIETLQTQYAVASENWQTLEGSLLSRLANVEKERDDVARREGDMRRKIREVNLKAKRAEEDLENARETEQDLETKLEERSQELQKLEQKLKQAADDLSSAQKDLVEQKKLSDATWAQKLEDERTKWREQILPASSFLQHPRNGSPVPSGRRLSNLEPLGPPSDYRPTSRRSSTQPTPLPDVDTPPRQNSYPNAVFSPQVSGSMSNATILETPSINFEPDELSGSGRPATPSVAAAQTQPSRGINDIISESTVGAGPSVQLVERMSATVRRLESERAASKDELARITSQRDEARQQVVEQMREIEEKRTSDSRVQELETQIEELDRRYQVTLEMLGEKSEQVDELQADIADLKKIYRELVDSTMK</sequence>
<feature type="compositionally biased region" description="Polar residues" evidence="5">
    <location>
        <begin position="326"/>
        <end position="337"/>
    </location>
</feature>
<keyword evidence="2" id="KW-0333">Golgi apparatus</keyword>
<gene>
    <name evidence="7" type="ORF">PHISCL_08234</name>
</gene>
<reference evidence="8" key="1">
    <citation type="submission" date="2017-02" db="EMBL/GenBank/DDBJ databases">
        <authorList>
            <person name="Tafer H."/>
            <person name="Lopandic K."/>
        </authorList>
    </citation>
    <scope>NUCLEOTIDE SEQUENCE [LARGE SCALE GENOMIC DNA]</scope>
    <source>
        <strain evidence="8">CBS 366.77</strain>
    </source>
</reference>
<feature type="coiled-coil region" evidence="4">
    <location>
        <begin position="769"/>
        <end position="869"/>
    </location>
</feature>
<comment type="caution">
    <text evidence="7">The sequence shown here is derived from an EMBL/GenBank/DDBJ whole genome shotgun (WGS) entry which is preliminary data.</text>
</comment>
<keyword evidence="3 4" id="KW-0175">Coiled coil</keyword>
<keyword evidence="8" id="KW-1185">Reference proteome</keyword>
<dbReference type="AlphaFoldDB" id="A0A3A2ZQQ8"/>
<dbReference type="PANTHER" id="PTHR46515">
    <property type="entry name" value="TATA ELEMENT MODULATORY FACTOR TMF1"/>
    <property type="match status" value="1"/>
</dbReference>
<feature type="compositionally biased region" description="Basic and acidic residues" evidence="5">
    <location>
        <begin position="338"/>
        <end position="367"/>
    </location>
</feature>
<dbReference type="InterPro" id="IPR022091">
    <property type="entry name" value="TMF_TATA-bd"/>
</dbReference>
<accession>A0A3A2ZQQ8</accession>
<organism evidence="7 8">
    <name type="scientific">Aspergillus sclerotialis</name>
    <dbReference type="NCBI Taxonomy" id="2070753"/>
    <lineage>
        <taxon>Eukaryota</taxon>
        <taxon>Fungi</taxon>
        <taxon>Dikarya</taxon>
        <taxon>Ascomycota</taxon>
        <taxon>Pezizomycotina</taxon>
        <taxon>Eurotiomycetes</taxon>
        <taxon>Eurotiomycetidae</taxon>
        <taxon>Eurotiales</taxon>
        <taxon>Aspergillaceae</taxon>
        <taxon>Aspergillus</taxon>
        <taxon>Aspergillus subgen. Polypaecilum</taxon>
    </lineage>
</organism>
<comment type="subcellular location">
    <subcellularLocation>
        <location evidence="1">Golgi apparatus</location>
    </subcellularLocation>
</comment>
<evidence type="ECO:0000256" key="2">
    <source>
        <dbReference type="ARBA" id="ARBA00023034"/>
    </source>
</evidence>
<feature type="compositionally biased region" description="Low complexity" evidence="5">
    <location>
        <begin position="64"/>
        <end position="74"/>
    </location>
</feature>
<feature type="region of interest" description="Disordered" evidence="5">
    <location>
        <begin position="33"/>
        <end position="230"/>
    </location>
</feature>
<dbReference type="Pfam" id="PF12329">
    <property type="entry name" value="TMF_DNA_bd"/>
    <property type="match status" value="1"/>
</dbReference>
<evidence type="ECO:0000256" key="1">
    <source>
        <dbReference type="ARBA" id="ARBA00004555"/>
    </source>
</evidence>
<dbReference type="Proteomes" id="UP000266188">
    <property type="component" value="Unassembled WGS sequence"/>
</dbReference>
<dbReference type="OrthoDB" id="74178at2759"/>
<evidence type="ECO:0000313" key="7">
    <source>
        <dbReference type="EMBL" id="RJE19431.1"/>
    </source>
</evidence>
<dbReference type="PANTHER" id="PTHR46515:SF1">
    <property type="entry name" value="TATA ELEMENT MODULATORY FACTOR"/>
    <property type="match status" value="1"/>
</dbReference>
<dbReference type="InterPro" id="IPR022092">
    <property type="entry name" value="TMF_DNA-bd"/>
</dbReference>
<evidence type="ECO:0000256" key="5">
    <source>
        <dbReference type="SAM" id="MobiDB-lite"/>
    </source>
</evidence>
<feature type="domain" description="TATA element modulatory factor 1 TATA binding" evidence="6">
    <location>
        <begin position="757"/>
        <end position="869"/>
    </location>
</feature>